<evidence type="ECO:0000256" key="1">
    <source>
        <dbReference type="SAM" id="MobiDB-lite"/>
    </source>
</evidence>
<gene>
    <name evidence="2" type="ORF">E0H92_21295</name>
</gene>
<dbReference type="EMBL" id="SJKC01000003">
    <property type="protein sequence ID" value="TCC35303.1"/>
    <property type="molecule type" value="Genomic_DNA"/>
</dbReference>
<protein>
    <submittedName>
        <fullName evidence="2">Uncharacterized protein</fullName>
    </submittedName>
</protein>
<name>A0A4R0INR9_9ACTN</name>
<dbReference type="Proteomes" id="UP000294225">
    <property type="component" value="Unassembled WGS sequence"/>
</dbReference>
<evidence type="ECO:0000313" key="3">
    <source>
        <dbReference type="Proteomes" id="UP000294225"/>
    </source>
</evidence>
<organism evidence="2 3">
    <name type="scientific">Kribbella speibonae</name>
    <dbReference type="NCBI Taxonomy" id="1572660"/>
    <lineage>
        <taxon>Bacteria</taxon>
        <taxon>Bacillati</taxon>
        <taxon>Actinomycetota</taxon>
        <taxon>Actinomycetes</taxon>
        <taxon>Propionibacteriales</taxon>
        <taxon>Kribbellaceae</taxon>
        <taxon>Kribbella</taxon>
    </lineage>
</organism>
<dbReference type="RefSeq" id="WP_131497500.1">
    <property type="nucleotide sequence ID" value="NZ_SJKC01000003.1"/>
</dbReference>
<dbReference type="AlphaFoldDB" id="A0A4R0INR9"/>
<sequence>MTNQSEKVGTAASISTRYTCVGLADQVTILSRIARSKMSWSLPADGRRPIVPVSGGVLAADSTDIGGLPRSMSTRRGAKSLPRPDRDP</sequence>
<accession>A0A4R0INR9</accession>
<comment type="caution">
    <text evidence="2">The sequence shown here is derived from an EMBL/GenBank/DDBJ whole genome shotgun (WGS) entry which is preliminary data.</text>
</comment>
<feature type="region of interest" description="Disordered" evidence="1">
    <location>
        <begin position="61"/>
        <end position="88"/>
    </location>
</feature>
<reference evidence="2 3" key="1">
    <citation type="submission" date="2019-02" db="EMBL/GenBank/DDBJ databases">
        <title>Kribbella capetownensis sp. nov. and Kribbella speibonae sp. nov., isolated from soil.</title>
        <authorList>
            <person name="Curtis S.M."/>
            <person name="Norton I."/>
            <person name="Everest G.J."/>
            <person name="Meyers P.R."/>
        </authorList>
    </citation>
    <scope>NUCLEOTIDE SEQUENCE [LARGE SCALE GENOMIC DNA]</scope>
    <source>
        <strain evidence="2 3">YM55</strain>
    </source>
</reference>
<evidence type="ECO:0000313" key="2">
    <source>
        <dbReference type="EMBL" id="TCC35303.1"/>
    </source>
</evidence>
<proteinExistence type="predicted"/>